<evidence type="ECO:0000256" key="2">
    <source>
        <dbReference type="ARBA" id="ARBA00023125"/>
    </source>
</evidence>
<dbReference type="InterPro" id="IPR050109">
    <property type="entry name" value="HTH-type_TetR-like_transc_reg"/>
</dbReference>
<keyword evidence="1" id="KW-0805">Transcription regulation</keyword>
<dbReference type="InterPro" id="IPR009057">
    <property type="entry name" value="Homeodomain-like_sf"/>
</dbReference>
<dbReference type="Pfam" id="PF00440">
    <property type="entry name" value="TetR_N"/>
    <property type="match status" value="1"/>
</dbReference>
<dbReference type="SUPFAM" id="SSF46689">
    <property type="entry name" value="Homeodomain-like"/>
    <property type="match status" value="1"/>
</dbReference>
<dbReference type="PROSITE" id="PS50977">
    <property type="entry name" value="HTH_TETR_2"/>
    <property type="match status" value="1"/>
</dbReference>
<protein>
    <submittedName>
        <fullName evidence="6">Transcriptional regulator, TetR family</fullName>
    </submittedName>
</protein>
<dbReference type="GO" id="GO:0003700">
    <property type="term" value="F:DNA-binding transcription factor activity"/>
    <property type="evidence" value="ECO:0007669"/>
    <property type="project" value="TreeGrafter"/>
</dbReference>
<gene>
    <name evidence="6" type="ORF">SAMN05443637_108145</name>
</gene>
<evidence type="ECO:0000313" key="7">
    <source>
        <dbReference type="Proteomes" id="UP000184363"/>
    </source>
</evidence>
<dbReference type="InterPro" id="IPR036271">
    <property type="entry name" value="Tet_transcr_reg_TetR-rel_C_sf"/>
</dbReference>
<dbReference type="Proteomes" id="UP000184363">
    <property type="component" value="Unassembled WGS sequence"/>
</dbReference>
<evidence type="ECO:0000313" key="6">
    <source>
        <dbReference type="EMBL" id="SHK58403.1"/>
    </source>
</evidence>
<dbReference type="OrthoDB" id="9795011at2"/>
<evidence type="ECO:0000256" key="4">
    <source>
        <dbReference type="PROSITE-ProRule" id="PRU00335"/>
    </source>
</evidence>
<dbReference type="PRINTS" id="PR00455">
    <property type="entry name" value="HTHTETR"/>
</dbReference>
<evidence type="ECO:0000256" key="1">
    <source>
        <dbReference type="ARBA" id="ARBA00023015"/>
    </source>
</evidence>
<dbReference type="GO" id="GO:0000976">
    <property type="term" value="F:transcription cis-regulatory region binding"/>
    <property type="evidence" value="ECO:0007669"/>
    <property type="project" value="TreeGrafter"/>
</dbReference>
<evidence type="ECO:0000259" key="5">
    <source>
        <dbReference type="PROSITE" id="PS50977"/>
    </source>
</evidence>
<accession>A0A1M6TNB7</accession>
<proteinExistence type="predicted"/>
<keyword evidence="3" id="KW-0804">Transcription</keyword>
<dbReference type="EMBL" id="FRAP01000008">
    <property type="protein sequence ID" value="SHK58403.1"/>
    <property type="molecule type" value="Genomic_DNA"/>
</dbReference>
<dbReference type="Pfam" id="PF21597">
    <property type="entry name" value="TetR_C_43"/>
    <property type="match status" value="1"/>
</dbReference>
<dbReference type="SUPFAM" id="SSF48498">
    <property type="entry name" value="Tetracyclin repressor-like, C-terminal domain"/>
    <property type="match status" value="1"/>
</dbReference>
<dbReference type="STRING" id="1848.SAMN05443637_108145"/>
<feature type="domain" description="HTH tetR-type" evidence="5">
    <location>
        <begin position="11"/>
        <end position="70"/>
    </location>
</feature>
<keyword evidence="2 4" id="KW-0238">DNA-binding</keyword>
<organism evidence="6 7">
    <name type="scientific">Pseudonocardia thermophila</name>
    <dbReference type="NCBI Taxonomy" id="1848"/>
    <lineage>
        <taxon>Bacteria</taxon>
        <taxon>Bacillati</taxon>
        <taxon>Actinomycetota</taxon>
        <taxon>Actinomycetes</taxon>
        <taxon>Pseudonocardiales</taxon>
        <taxon>Pseudonocardiaceae</taxon>
        <taxon>Pseudonocardia</taxon>
    </lineage>
</organism>
<keyword evidence="7" id="KW-1185">Reference proteome</keyword>
<dbReference type="AlphaFoldDB" id="A0A1M6TNB7"/>
<feature type="DNA-binding region" description="H-T-H motif" evidence="4">
    <location>
        <begin position="33"/>
        <end position="52"/>
    </location>
</feature>
<evidence type="ECO:0000256" key="3">
    <source>
        <dbReference type="ARBA" id="ARBA00023163"/>
    </source>
</evidence>
<dbReference type="Gene3D" id="1.10.357.10">
    <property type="entry name" value="Tetracycline Repressor, domain 2"/>
    <property type="match status" value="1"/>
</dbReference>
<name>A0A1M6TNB7_PSETH</name>
<dbReference type="RefSeq" id="WP_073457248.1">
    <property type="nucleotide sequence ID" value="NZ_CALGVN010000008.1"/>
</dbReference>
<reference evidence="6 7" key="1">
    <citation type="submission" date="2016-11" db="EMBL/GenBank/DDBJ databases">
        <authorList>
            <person name="Jaros S."/>
            <person name="Januszkiewicz K."/>
            <person name="Wedrychowicz H."/>
        </authorList>
    </citation>
    <scope>NUCLEOTIDE SEQUENCE [LARGE SCALE GENOMIC DNA]</scope>
    <source>
        <strain evidence="6 7">DSM 43832</strain>
    </source>
</reference>
<dbReference type="PANTHER" id="PTHR30055:SF234">
    <property type="entry name" value="HTH-TYPE TRANSCRIPTIONAL REGULATOR BETI"/>
    <property type="match status" value="1"/>
</dbReference>
<dbReference type="PANTHER" id="PTHR30055">
    <property type="entry name" value="HTH-TYPE TRANSCRIPTIONAL REGULATOR RUTR"/>
    <property type="match status" value="1"/>
</dbReference>
<dbReference type="InterPro" id="IPR049445">
    <property type="entry name" value="TetR_SbtR-like_C"/>
</dbReference>
<sequence length="209" mass="22526">MPSTPLRADARRNRARLLDAAREVFAEAGLDASLEEIARRAGVRVGTLYHHFGNRTALVDAAIAPRVEAWVERVEEALAHPDPWEGLVEHLTLLAEWQTADRGFTEVCVRTLPADSATERAKARGHACYAELIARAQAAGALRPDVSPADVGLLVWAAVRATEGVRALAPDAWRRHLGVLLDGLRADRATPLPGGALDPATVRAAMTFP</sequence>
<dbReference type="InterPro" id="IPR001647">
    <property type="entry name" value="HTH_TetR"/>
</dbReference>